<comment type="caution">
    <text evidence="3">The sequence shown here is derived from an EMBL/GenBank/DDBJ whole genome shotgun (WGS) entry which is preliminary data.</text>
</comment>
<feature type="region of interest" description="Disordered" evidence="1">
    <location>
        <begin position="22"/>
        <end position="107"/>
    </location>
</feature>
<reference evidence="3" key="2">
    <citation type="submission" date="2021-04" db="EMBL/GenBank/DDBJ databases">
        <authorList>
            <person name="Podell S."/>
        </authorList>
    </citation>
    <scope>NUCLEOTIDE SEQUENCE</scope>
    <source>
        <strain evidence="3">Hildebrandi</strain>
    </source>
</reference>
<dbReference type="OrthoDB" id="2163268at2759"/>
<reference evidence="3" key="1">
    <citation type="journal article" date="2021" name="Sci. Rep.">
        <title>Diploid genomic architecture of Nitzschia inconspicua, an elite biomass production diatom.</title>
        <authorList>
            <person name="Oliver A."/>
            <person name="Podell S."/>
            <person name="Pinowska A."/>
            <person name="Traller J.C."/>
            <person name="Smith S.R."/>
            <person name="McClure R."/>
            <person name="Beliaev A."/>
            <person name="Bohutskyi P."/>
            <person name="Hill E.A."/>
            <person name="Rabines A."/>
            <person name="Zheng H."/>
            <person name="Allen L.Z."/>
            <person name="Kuo A."/>
            <person name="Grigoriev I.V."/>
            <person name="Allen A.E."/>
            <person name="Hazlebeck D."/>
            <person name="Allen E.E."/>
        </authorList>
    </citation>
    <scope>NUCLEOTIDE SEQUENCE</scope>
    <source>
        <strain evidence="3">Hildebrandi</strain>
    </source>
</reference>
<dbReference type="EMBL" id="JAGRRH010000027">
    <property type="protein sequence ID" value="KAG7340890.1"/>
    <property type="molecule type" value="Genomic_DNA"/>
</dbReference>
<protein>
    <submittedName>
        <fullName evidence="3">Uncharacterized protein</fullName>
    </submittedName>
</protein>
<dbReference type="Proteomes" id="UP000693970">
    <property type="component" value="Unassembled WGS sequence"/>
</dbReference>
<gene>
    <name evidence="3" type="ORF">IV203_024433</name>
</gene>
<evidence type="ECO:0000313" key="4">
    <source>
        <dbReference type="Proteomes" id="UP000693970"/>
    </source>
</evidence>
<evidence type="ECO:0000256" key="2">
    <source>
        <dbReference type="SAM" id="Phobius"/>
    </source>
</evidence>
<evidence type="ECO:0000256" key="1">
    <source>
        <dbReference type="SAM" id="MobiDB-lite"/>
    </source>
</evidence>
<proteinExistence type="predicted"/>
<feature type="compositionally biased region" description="Polar residues" evidence="1">
    <location>
        <begin position="31"/>
        <end position="57"/>
    </location>
</feature>
<feature type="compositionally biased region" description="Basic residues" evidence="1">
    <location>
        <begin position="58"/>
        <end position="70"/>
    </location>
</feature>
<dbReference type="AlphaFoldDB" id="A0A9K3KCW0"/>
<keyword evidence="2" id="KW-1133">Transmembrane helix</keyword>
<sequence length="661" mass="74396">MTTNTTTNCNIDNSIDSQIEMHQHHHDDENTSLLSSLEDGSTNNNGPSNTRTQNQQHPPKRHSHSYHHSHNNNGCYGSDGRQQHYKSTRSNSRSPAPSTPNGSLSHQYRRLASPPFSIQRSIQLCAIAAILVLCSLAAGMFYGKYRPFVVDEQNPTIELQGMGKPSSLHAAYYEQPQTQSSTSTTTTSPSKYSHAQYFGFQIYTGGAPAFIPETHVATDDDASDIVVTTNSSSSSNSTIRFVPNPECKGMAYGEVVLETDPLLMCYLGHRDALHDVSQRMQIMRDAVETAYQQADHSNSTLKIFVAPEFYWRGRHAGAYEFVTLDRVFSGKCQGPICAILSGLESIVEDARFQDWFFLFGTIIATQKMPSENEYQHLFYNFAPLYKGFDPTQIDPGLPVGKRFLLPKRYVSDSDFLREPNLNKNVEFKQGWKELLGSQQNQPQQNDPLYVPHLRYDDHLFDEYKLALQDDAGYSMIEFDWLQIDGVTMTLEICFDHLKKTALNTYLGDMIKGRVTRIPSSSDEFGLQYIPIPIHQAQIGVVSSAGMTVNANSMALVENGTLFLQDGMTNASSFQYIDHEMWMTCDQAVQFEGGTEAVQRRAVVTNTDVNFLYQVLDPIQKVPVYSSSEWKAKLAKVFTTEQYAPHLVVHEPVTLHFPNYHS</sequence>
<keyword evidence="2" id="KW-0812">Transmembrane</keyword>
<feature type="compositionally biased region" description="Polar residues" evidence="1">
    <location>
        <begin position="88"/>
        <end position="106"/>
    </location>
</feature>
<feature type="transmembrane region" description="Helical" evidence="2">
    <location>
        <begin position="124"/>
        <end position="143"/>
    </location>
</feature>
<name>A0A9K3KCW0_9STRA</name>
<evidence type="ECO:0000313" key="3">
    <source>
        <dbReference type="EMBL" id="KAG7340890.1"/>
    </source>
</evidence>
<keyword evidence="4" id="KW-1185">Reference proteome</keyword>
<organism evidence="3 4">
    <name type="scientific">Nitzschia inconspicua</name>
    <dbReference type="NCBI Taxonomy" id="303405"/>
    <lineage>
        <taxon>Eukaryota</taxon>
        <taxon>Sar</taxon>
        <taxon>Stramenopiles</taxon>
        <taxon>Ochrophyta</taxon>
        <taxon>Bacillariophyta</taxon>
        <taxon>Bacillariophyceae</taxon>
        <taxon>Bacillariophycidae</taxon>
        <taxon>Bacillariales</taxon>
        <taxon>Bacillariaceae</taxon>
        <taxon>Nitzschia</taxon>
    </lineage>
</organism>
<accession>A0A9K3KCW0</accession>
<keyword evidence="2" id="KW-0472">Membrane</keyword>